<dbReference type="Proteomes" id="UP001589844">
    <property type="component" value="Unassembled WGS sequence"/>
</dbReference>
<evidence type="ECO:0000256" key="5">
    <source>
        <dbReference type="ARBA" id="ARBA00023136"/>
    </source>
</evidence>
<organism evidence="7 8">
    <name type="scientific">Undibacterium danionis</name>
    <dbReference type="NCBI Taxonomy" id="1812100"/>
    <lineage>
        <taxon>Bacteria</taxon>
        <taxon>Pseudomonadati</taxon>
        <taxon>Pseudomonadota</taxon>
        <taxon>Betaproteobacteria</taxon>
        <taxon>Burkholderiales</taxon>
        <taxon>Oxalobacteraceae</taxon>
        <taxon>Undibacterium</taxon>
    </lineage>
</organism>
<comment type="caution">
    <text evidence="7">The sequence shown here is derived from an EMBL/GenBank/DDBJ whole genome shotgun (WGS) entry which is preliminary data.</text>
</comment>
<dbReference type="Pfam" id="PF03739">
    <property type="entry name" value="LptF_LptG"/>
    <property type="match status" value="1"/>
</dbReference>
<feature type="transmembrane region" description="Helical" evidence="6">
    <location>
        <begin position="12"/>
        <end position="30"/>
    </location>
</feature>
<comment type="subcellular location">
    <subcellularLocation>
        <location evidence="1">Cell membrane</location>
        <topology evidence="1">Multi-pass membrane protein</topology>
    </subcellularLocation>
</comment>
<name>A0ABV6IJE3_9BURK</name>
<feature type="transmembrane region" description="Helical" evidence="6">
    <location>
        <begin position="348"/>
        <end position="370"/>
    </location>
</feature>
<sequence length="376" mass="42073">MKVLQRYFGTEIIRAVFFVLLALLVLTSFFDLMNEASSVNKGGYQIKHALLYVLLNIPGNAYDFLPIAALIGTIYVLAQFASNSEFTIMRAASMSSWTAAKILAKIAIILIAFTFLLGEVIAPMSAKTAKKVKLAATSGPVTQGFRSGLWTKDLIRDSHDKSVVTGTRFLNVREVSPSRALLGVKVYEFDTNFQLLREINASKAEYIRSHVWRLSDVVETDFPKNLAQDTKIASNTHKLATKELESEITPDILAVLFIDPDRMSAYELASYTRHLSENKQATERYEIAFWKKLTYPISILVMMALALPFAYLHARDGGISLRIFSGIMLGMVFYLVNSLFSHLGMINTWPAMITALFPSLLFSGMAYAGLRYVERN</sequence>
<proteinExistence type="predicted"/>
<dbReference type="RefSeq" id="WP_390214195.1">
    <property type="nucleotide sequence ID" value="NZ_JBHLXJ010000018.1"/>
</dbReference>
<keyword evidence="5 6" id="KW-0472">Membrane</keyword>
<feature type="transmembrane region" description="Helical" evidence="6">
    <location>
        <begin position="64"/>
        <end position="81"/>
    </location>
</feature>
<evidence type="ECO:0000256" key="6">
    <source>
        <dbReference type="SAM" id="Phobius"/>
    </source>
</evidence>
<keyword evidence="4 6" id="KW-1133">Transmembrane helix</keyword>
<feature type="transmembrane region" description="Helical" evidence="6">
    <location>
        <begin position="319"/>
        <end position="336"/>
    </location>
</feature>
<gene>
    <name evidence="7" type="primary">lptG</name>
    <name evidence="7" type="ORF">ACFFJH_17315</name>
</gene>
<dbReference type="PANTHER" id="PTHR33529">
    <property type="entry name" value="SLR0882 PROTEIN-RELATED"/>
    <property type="match status" value="1"/>
</dbReference>
<evidence type="ECO:0000256" key="1">
    <source>
        <dbReference type="ARBA" id="ARBA00004651"/>
    </source>
</evidence>
<feature type="transmembrane region" description="Helical" evidence="6">
    <location>
        <begin position="102"/>
        <end position="122"/>
    </location>
</feature>
<evidence type="ECO:0000256" key="4">
    <source>
        <dbReference type="ARBA" id="ARBA00022989"/>
    </source>
</evidence>
<dbReference type="NCBIfam" id="TIGR04408">
    <property type="entry name" value="LptG_lptG"/>
    <property type="match status" value="1"/>
</dbReference>
<evidence type="ECO:0000256" key="3">
    <source>
        <dbReference type="ARBA" id="ARBA00022692"/>
    </source>
</evidence>
<evidence type="ECO:0000256" key="2">
    <source>
        <dbReference type="ARBA" id="ARBA00022475"/>
    </source>
</evidence>
<keyword evidence="3 6" id="KW-0812">Transmembrane</keyword>
<feature type="transmembrane region" description="Helical" evidence="6">
    <location>
        <begin position="293"/>
        <end position="312"/>
    </location>
</feature>
<dbReference type="EMBL" id="JBHLXJ010000018">
    <property type="protein sequence ID" value="MFC0351585.1"/>
    <property type="molecule type" value="Genomic_DNA"/>
</dbReference>
<dbReference type="InterPro" id="IPR030923">
    <property type="entry name" value="LptG"/>
</dbReference>
<evidence type="ECO:0000313" key="8">
    <source>
        <dbReference type="Proteomes" id="UP001589844"/>
    </source>
</evidence>
<keyword evidence="8" id="KW-1185">Reference proteome</keyword>
<reference evidence="7 8" key="1">
    <citation type="submission" date="2024-09" db="EMBL/GenBank/DDBJ databases">
        <authorList>
            <person name="Sun Q."/>
            <person name="Mori K."/>
        </authorList>
    </citation>
    <scope>NUCLEOTIDE SEQUENCE [LARGE SCALE GENOMIC DNA]</scope>
    <source>
        <strain evidence="7 8">CCM 8677</strain>
    </source>
</reference>
<evidence type="ECO:0000313" key="7">
    <source>
        <dbReference type="EMBL" id="MFC0351585.1"/>
    </source>
</evidence>
<keyword evidence="2" id="KW-1003">Cell membrane</keyword>
<dbReference type="PANTHER" id="PTHR33529:SF2">
    <property type="entry name" value="LIPOPOLYSACCHARIDE EXPORT SYSTEM PERMEASE PROTEIN LPTG"/>
    <property type="match status" value="1"/>
</dbReference>
<protein>
    <submittedName>
        <fullName evidence="7">LPS export ABC transporter permease LptG</fullName>
    </submittedName>
</protein>
<dbReference type="InterPro" id="IPR005495">
    <property type="entry name" value="LptG/LptF_permease"/>
</dbReference>
<accession>A0ABV6IJE3</accession>